<dbReference type="AlphaFoldDB" id="A0A9E8KIM5"/>
<evidence type="ECO:0000313" key="6">
    <source>
        <dbReference type="Proteomes" id="UP001164472"/>
    </source>
</evidence>
<evidence type="ECO:0000256" key="1">
    <source>
        <dbReference type="ARBA" id="ARBA00022503"/>
    </source>
</evidence>
<name>A0A9E8KIM5_9ALTE</name>
<sequence length="347" mass="38900">MMIIRPITENDFSDLCHLAKNTGFGVTSLPDNPDLLQTKIERAEKAFNKKVDPPHAKYMFVLEDTDNNKVVGVCGIEAQVGLDDVWYNYRISTTVNASTELGVHNQTPTLYLTNDLTGCTEVCSLFLDADYRKNSNGLLLSKSRFLFLADFPEMFSEKVFAEMRGYSDEQGHSPFWEALGKKFFTMEFSRADYLTGIGGKAFIAELMPKYPIYLPFLSKEAQEVVGLVHQNTEPARAMLESEGFNFNGFIDIFDGGPAIEAFVNNIRAVRESFKRHAQVIKNPKESVGGDKSLYLVSNRSFSNFRVALVPGSSIRQDTIDIPVELAEQLQICSGDVLRAVSLRDVKR</sequence>
<dbReference type="EC" id="2.3.1.109" evidence="4"/>
<dbReference type="Proteomes" id="UP001164472">
    <property type="component" value="Chromosome"/>
</dbReference>
<reference evidence="5" key="1">
    <citation type="submission" date="2022-07" db="EMBL/GenBank/DDBJ databases">
        <title>Alkalimarinus sp. nov., isolated from gut of a Alitta virens.</title>
        <authorList>
            <person name="Yang A.I."/>
            <person name="Shin N.-R."/>
        </authorList>
    </citation>
    <scope>NUCLEOTIDE SEQUENCE</scope>
    <source>
        <strain evidence="5">FA028</strain>
    </source>
</reference>
<gene>
    <name evidence="5" type="primary">astA</name>
    <name evidence="5" type="ORF">NNL22_13720</name>
</gene>
<keyword evidence="6" id="KW-1185">Reference proteome</keyword>
<evidence type="ECO:0000313" key="5">
    <source>
        <dbReference type="EMBL" id="UZW74076.1"/>
    </source>
</evidence>
<keyword evidence="3 5" id="KW-0012">Acyltransferase</keyword>
<dbReference type="Pfam" id="PF04958">
    <property type="entry name" value="AstA"/>
    <property type="match status" value="1"/>
</dbReference>
<dbReference type="EMBL" id="CP101527">
    <property type="protein sequence ID" value="UZW74076.1"/>
    <property type="molecule type" value="Genomic_DNA"/>
</dbReference>
<dbReference type="SUPFAM" id="SSF55729">
    <property type="entry name" value="Acyl-CoA N-acyltransferases (Nat)"/>
    <property type="match status" value="1"/>
</dbReference>
<dbReference type="PANTHER" id="PTHR30420">
    <property type="entry name" value="N-SUCCINYLARGININE DIHYDROLASE"/>
    <property type="match status" value="1"/>
</dbReference>
<dbReference type="InterPro" id="IPR007041">
    <property type="entry name" value="Arg_succinylTrfase_AstA/AruG"/>
</dbReference>
<dbReference type="GO" id="GO:0008791">
    <property type="term" value="F:arginine N-succinyltransferase activity"/>
    <property type="evidence" value="ECO:0007669"/>
    <property type="project" value="UniProtKB-UniRule"/>
</dbReference>
<dbReference type="NCBIfam" id="TIGR03243">
    <property type="entry name" value="arg_catab_AOST"/>
    <property type="match status" value="1"/>
</dbReference>
<organism evidence="5 6">
    <name type="scientific">Alkalimarinus sediminis</name>
    <dbReference type="NCBI Taxonomy" id="1632866"/>
    <lineage>
        <taxon>Bacteria</taxon>
        <taxon>Pseudomonadati</taxon>
        <taxon>Pseudomonadota</taxon>
        <taxon>Gammaproteobacteria</taxon>
        <taxon>Alteromonadales</taxon>
        <taxon>Alteromonadaceae</taxon>
        <taxon>Alkalimarinus</taxon>
    </lineage>
</organism>
<dbReference type="InterPro" id="IPR016181">
    <property type="entry name" value="Acyl_CoA_acyltransferase"/>
</dbReference>
<proteinExistence type="predicted"/>
<dbReference type="GO" id="GO:0006527">
    <property type="term" value="P:L-arginine catabolic process"/>
    <property type="evidence" value="ECO:0007669"/>
    <property type="project" value="UniProtKB-UniRule"/>
</dbReference>
<dbReference type="Gene3D" id="2.40.40.20">
    <property type="match status" value="1"/>
</dbReference>
<dbReference type="InterPro" id="IPR017650">
    <property type="entry name" value="Arginine_N-succinylTrfase"/>
</dbReference>
<keyword evidence="1" id="KW-0056">Arginine metabolism</keyword>
<keyword evidence="2 5" id="KW-0808">Transferase</keyword>
<evidence type="ECO:0000256" key="2">
    <source>
        <dbReference type="ARBA" id="ARBA00022679"/>
    </source>
</evidence>
<evidence type="ECO:0000256" key="3">
    <source>
        <dbReference type="ARBA" id="ARBA00023315"/>
    </source>
</evidence>
<accession>A0A9E8KIM5</accession>
<dbReference type="RefSeq" id="WP_251811322.1">
    <property type="nucleotide sequence ID" value="NZ_CP101527.1"/>
</dbReference>
<dbReference type="KEGG" id="asem:NNL22_13720"/>
<dbReference type="NCBIfam" id="TIGR03244">
    <property type="entry name" value="arg_catab_AstA"/>
    <property type="match status" value="1"/>
</dbReference>
<dbReference type="PANTHER" id="PTHR30420:SF1">
    <property type="entry name" value="ARGININE N-SUCCINYLTRANSFERASE"/>
    <property type="match status" value="1"/>
</dbReference>
<protein>
    <recommendedName>
        <fullName evidence="4">Arginine N-succinyltransferase</fullName>
        <ecNumber evidence="4">2.3.1.109</ecNumber>
    </recommendedName>
</protein>
<evidence type="ECO:0000256" key="4">
    <source>
        <dbReference type="NCBIfam" id="TIGR03244"/>
    </source>
</evidence>